<gene>
    <name evidence="1" type="ORF">SAMN04487885_12342</name>
</gene>
<evidence type="ECO:0000313" key="1">
    <source>
        <dbReference type="EMBL" id="SFG05754.1"/>
    </source>
</evidence>
<dbReference type="AlphaFoldDB" id="A0A1I2NPB7"/>
<keyword evidence="2" id="KW-1185">Reference proteome</keyword>
<evidence type="ECO:0000313" key="2">
    <source>
        <dbReference type="Proteomes" id="UP000182135"/>
    </source>
</evidence>
<name>A0A1I2NPB7_9CLOT</name>
<protein>
    <submittedName>
        <fullName evidence="1">Uncharacterized protein</fullName>
    </submittedName>
</protein>
<sequence length="37" mass="4713">MNNIINQIKLKSKENLITIYNKYQFTFLYYNNYRDYK</sequence>
<dbReference type="Proteomes" id="UP000182135">
    <property type="component" value="Unassembled WGS sequence"/>
</dbReference>
<dbReference type="EMBL" id="FOOE01000023">
    <property type="protein sequence ID" value="SFG05754.1"/>
    <property type="molecule type" value="Genomic_DNA"/>
</dbReference>
<accession>A0A1I2NPB7</accession>
<dbReference type="STRING" id="1529.SAMN04487885_12342"/>
<organism evidence="1 2">
    <name type="scientific">Clostridium cadaveris</name>
    <dbReference type="NCBI Taxonomy" id="1529"/>
    <lineage>
        <taxon>Bacteria</taxon>
        <taxon>Bacillati</taxon>
        <taxon>Bacillota</taxon>
        <taxon>Clostridia</taxon>
        <taxon>Eubacteriales</taxon>
        <taxon>Clostridiaceae</taxon>
        <taxon>Clostridium</taxon>
    </lineage>
</organism>
<proteinExistence type="predicted"/>
<reference evidence="1 2" key="1">
    <citation type="submission" date="2016-10" db="EMBL/GenBank/DDBJ databases">
        <authorList>
            <person name="de Groot N.N."/>
        </authorList>
    </citation>
    <scope>NUCLEOTIDE SEQUENCE [LARGE SCALE GENOMIC DNA]</scope>
    <source>
        <strain evidence="1 2">NLAE-zl-G419</strain>
    </source>
</reference>